<evidence type="ECO:0000313" key="10">
    <source>
        <dbReference type="Proteomes" id="UP001162060"/>
    </source>
</evidence>
<dbReference type="AlphaFoldDB" id="A0AAV1UBK9"/>
<reference evidence="9" key="1">
    <citation type="submission" date="2024-01" db="EMBL/GenBank/DDBJ databases">
        <authorList>
            <person name="Webb A."/>
        </authorList>
    </citation>
    <scope>NUCLEOTIDE SEQUENCE</scope>
    <source>
        <strain evidence="9">Pm1</strain>
    </source>
</reference>
<dbReference type="GO" id="GO:0004190">
    <property type="term" value="F:aspartic-type endopeptidase activity"/>
    <property type="evidence" value="ECO:0007669"/>
    <property type="project" value="UniProtKB-KW"/>
</dbReference>
<dbReference type="GO" id="GO:0008270">
    <property type="term" value="F:zinc ion binding"/>
    <property type="evidence" value="ECO:0007669"/>
    <property type="project" value="UniProtKB-KW"/>
</dbReference>
<proteinExistence type="predicted"/>
<keyword evidence="1" id="KW-0645">Protease</keyword>
<evidence type="ECO:0008006" key="11">
    <source>
        <dbReference type="Google" id="ProtNLM"/>
    </source>
</evidence>
<keyword evidence="4" id="KW-0378">Hydrolase</keyword>
<dbReference type="PROSITE" id="PS50994">
    <property type="entry name" value="INTEGRASE"/>
    <property type="match status" value="1"/>
</dbReference>
<keyword evidence="5" id="KW-0863">Zinc-finger</keyword>
<evidence type="ECO:0000256" key="6">
    <source>
        <dbReference type="SAM" id="MobiDB-lite"/>
    </source>
</evidence>
<dbReference type="Gene3D" id="3.30.420.10">
    <property type="entry name" value="Ribonuclease H-like superfamily/Ribonuclease H"/>
    <property type="match status" value="1"/>
</dbReference>
<dbReference type="Pfam" id="PF14223">
    <property type="entry name" value="Retrotran_gag_2"/>
    <property type="match status" value="1"/>
</dbReference>
<evidence type="ECO:0000259" key="7">
    <source>
        <dbReference type="PROSITE" id="PS50158"/>
    </source>
</evidence>
<feature type="compositionally biased region" description="Basic residues" evidence="6">
    <location>
        <begin position="654"/>
        <end position="665"/>
    </location>
</feature>
<dbReference type="GO" id="GO:0006508">
    <property type="term" value="P:proteolysis"/>
    <property type="evidence" value="ECO:0007669"/>
    <property type="project" value="UniProtKB-KW"/>
</dbReference>
<dbReference type="InterPro" id="IPR054722">
    <property type="entry name" value="PolX-like_BBD"/>
</dbReference>
<feature type="domain" description="Integrase catalytic" evidence="8">
    <location>
        <begin position="382"/>
        <end position="558"/>
    </location>
</feature>
<keyword evidence="5" id="KW-0862">Zinc</keyword>
<feature type="region of interest" description="Disordered" evidence="6">
    <location>
        <begin position="164"/>
        <end position="183"/>
    </location>
</feature>
<dbReference type="InterPro" id="IPR001878">
    <property type="entry name" value="Znf_CCHC"/>
</dbReference>
<dbReference type="Pfam" id="PF07727">
    <property type="entry name" value="RVT_2"/>
    <property type="match status" value="1"/>
</dbReference>
<dbReference type="PANTHER" id="PTHR42648">
    <property type="entry name" value="TRANSPOSASE, PUTATIVE-RELATED"/>
    <property type="match status" value="1"/>
</dbReference>
<dbReference type="InterPro" id="IPR043502">
    <property type="entry name" value="DNA/RNA_pol_sf"/>
</dbReference>
<gene>
    <name evidence="9" type="ORF">PM001_LOCUS16527</name>
</gene>
<evidence type="ECO:0000259" key="8">
    <source>
        <dbReference type="PROSITE" id="PS50994"/>
    </source>
</evidence>
<feature type="compositionally biased region" description="Basic and acidic residues" evidence="6">
    <location>
        <begin position="694"/>
        <end position="712"/>
    </location>
</feature>
<evidence type="ECO:0000256" key="4">
    <source>
        <dbReference type="ARBA" id="ARBA00022801"/>
    </source>
</evidence>
<evidence type="ECO:0000313" key="9">
    <source>
        <dbReference type="EMBL" id="CAK7931377.1"/>
    </source>
</evidence>
<dbReference type="GO" id="GO:0015074">
    <property type="term" value="P:DNA integration"/>
    <property type="evidence" value="ECO:0007669"/>
    <property type="project" value="InterPro"/>
</dbReference>
<dbReference type="InterPro" id="IPR057670">
    <property type="entry name" value="SH3_retrovirus"/>
</dbReference>
<dbReference type="InterPro" id="IPR013103">
    <property type="entry name" value="RVT_2"/>
</dbReference>
<dbReference type="InterPro" id="IPR012337">
    <property type="entry name" value="RNaseH-like_sf"/>
</dbReference>
<dbReference type="PROSITE" id="PS50158">
    <property type="entry name" value="ZF_CCHC"/>
    <property type="match status" value="1"/>
</dbReference>
<name>A0AAV1UBK9_9STRA</name>
<feature type="region of interest" description="Disordered" evidence="6">
    <location>
        <begin position="641"/>
        <end position="718"/>
    </location>
</feature>
<dbReference type="InterPro" id="IPR036397">
    <property type="entry name" value="RNaseH_sf"/>
</dbReference>
<dbReference type="SUPFAM" id="SSF56672">
    <property type="entry name" value="DNA/RNA polymerases"/>
    <property type="match status" value="1"/>
</dbReference>
<dbReference type="EMBL" id="CAKLBY020000174">
    <property type="protein sequence ID" value="CAK7931377.1"/>
    <property type="molecule type" value="Genomic_DNA"/>
</dbReference>
<protein>
    <recommendedName>
        <fullName evidence="11">Polyprotein</fullName>
    </recommendedName>
</protein>
<accession>A0AAV1UBK9</accession>
<feature type="domain" description="CCHC-type" evidence="7">
    <location>
        <begin position="146"/>
        <end position="159"/>
    </location>
</feature>
<evidence type="ECO:0000256" key="1">
    <source>
        <dbReference type="ARBA" id="ARBA00022670"/>
    </source>
</evidence>
<evidence type="ECO:0000256" key="3">
    <source>
        <dbReference type="ARBA" id="ARBA00022750"/>
    </source>
</evidence>
<evidence type="ECO:0000256" key="2">
    <source>
        <dbReference type="ARBA" id="ARBA00022723"/>
    </source>
</evidence>
<dbReference type="InterPro" id="IPR001584">
    <property type="entry name" value="Integrase_cat-core"/>
</dbReference>
<dbReference type="Pfam" id="PF22936">
    <property type="entry name" value="Pol_BBD"/>
    <property type="match status" value="1"/>
</dbReference>
<keyword evidence="2" id="KW-0479">Metal-binding</keyword>
<keyword evidence="3" id="KW-0064">Aspartyl protease</keyword>
<feature type="compositionally biased region" description="Acidic residues" evidence="6">
    <location>
        <begin position="641"/>
        <end position="650"/>
    </location>
</feature>
<evidence type="ECO:0000256" key="5">
    <source>
        <dbReference type="PROSITE-ProRule" id="PRU00047"/>
    </source>
</evidence>
<dbReference type="CDD" id="cd09272">
    <property type="entry name" value="RNase_HI_RT_Ty1"/>
    <property type="match status" value="1"/>
</dbReference>
<comment type="caution">
    <text evidence="9">The sequence shown here is derived from an EMBL/GenBank/DDBJ whole genome shotgun (WGS) entry which is preliminary data.</text>
</comment>
<organism evidence="9 10">
    <name type="scientific">Peronospora matthiolae</name>
    <dbReference type="NCBI Taxonomy" id="2874970"/>
    <lineage>
        <taxon>Eukaryota</taxon>
        <taxon>Sar</taxon>
        <taxon>Stramenopiles</taxon>
        <taxon>Oomycota</taxon>
        <taxon>Peronosporomycetes</taxon>
        <taxon>Peronosporales</taxon>
        <taxon>Peronosporaceae</taxon>
        <taxon>Peronospora</taxon>
    </lineage>
</organism>
<dbReference type="Pfam" id="PF25597">
    <property type="entry name" value="SH3_retrovirus"/>
    <property type="match status" value="1"/>
</dbReference>
<sequence length="1250" mass="140383">MDADYHHVVNNCEEAWTAWSRLKMLYGGSQKAGRIYLKRQLFSIKMAEGANVLHHCNEVLNIGAKLSSIGAKMEDEDIAICLLLILPKSFENVVLNLEMSNAELRTQDVVKVLTNEHIKRQGEKMTTVKTEDATKAFSTERKPYQCTYCGKVGHTAERCWTKQKDESRGAQRGGNGRGRGANNVQWRHYDEGNSYDRVAFAVSFECGVSTNKNGPGMWAVDSGATHHICHDKFKFASLVEGNDGEILVADGNKAAIKGVGTIVEKVILPNGEEREIEIKNALYVPSMSKNLLSVPQINKHGNFQVVFDGDTMYVARKDSNQVVAAADLVDGLYWLRTTQRSANATSLSNADGDKTHDQGRSHPFQAEWIKVCRGCQEGKMVQKPFPSNRDKRTYNTFEMLHFDICGPMEEKSLGGSKYLLLIVDEASGCMKGFCLHSKSESEECIKKYITMIQTQFNKKVKFVRHDGAREFATNSLQDFYEVEGIEQQTTVPYAHQANGTAERAIRTIVTIGRSMLHHAKLDKCFWAEAAMTAVYVKNRLPSPKIPHKTPFEIVYNSKPSVKHMRVFGCQAYILTPKEKRLKWDPKARAGLFLGYEEVSKAYRVYDIEAGQVMISRDVNFDESAFGMSMLISDDDVDGLDFESIDLDDEEPRPRHFKQTGKRKAQPSHDNDDASMPRAVRQRPGLEESSAPDDISSRRANEDEERKSEEQHDTPTSSAFWHASANAVEAAVDFSEPSTFEEAVSGPDQVHWRKAIDAELDSMKLRGVFRAAKLPNGQSAIGTKWVFKIKRKADGSIEKYKARLVAKGFRQKYGIDYTETFSPVVKYVTLRMVIAISKHFGWPLDQLDVVTAFLYGVMKEKVFCAVPEGVKMEGDFDCLELIKAIYGLKQASRVWNETFDEFIRSIGFQASGFDPCLYIMTSEGHCVFVLVYVNDVLVTGSSLEMIARTKNDLKTRFEMTDSGKCAFVLGIELLDGEDGSVTMCQRRYVDDVLKRFGMDECKAVASPVDVSSRLVPSNSASKVDVPFREAVGALMHLTTATRPDIAYAVSFVSRFMEKPQEEHWVAVKRIFRYLQGTKMHGICYKPSAKIDFRGYSDADWAGDLADRKSTSGYVFMLLGAPVSRGSKKQPSVSLSTSEAEYIALSLAIQEGKWINRLLCEIMAAANEEGPELVIREDNQSCIKMTKNPVNHGRAKHIDIKYHHIRDEVKRGEVKLEYCETTLMLADIMTKGLHGPRHKELTEALGIRTCSY</sequence>
<dbReference type="PANTHER" id="PTHR42648:SF28">
    <property type="entry name" value="TRANSPOSON-ENCODED PROTEIN WITH RIBONUCLEASE H-LIKE AND RETROVIRUS ZINC FINGER-LIKE DOMAINS"/>
    <property type="match status" value="1"/>
</dbReference>
<dbReference type="Proteomes" id="UP001162060">
    <property type="component" value="Unassembled WGS sequence"/>
</dbReference>
<dbReference type="InterPro" id="IPR039537">
    <property type="entry name" value="Retrotran_Ty1/copia-like"/>
</dbReference>
<dbReference type="SUPFAM" id="SSF53098">
    <property type="entry name" value="Ribonuclease H-like"/>
    <property type="match status" value="1"/>
</dbReference>
<dbReference type="GO" id="GO:0003676">
    <property type="term" value="F:nucleic acid binding"/>
    <property type="evidence" value="ECO:0007669"/>
    <property type="project" value="InterPro"/>
</dbReference>